<protein>
    <submittedName>
        <fullName evidence="3">Uncharacterized protein</fullName>
    </submittedName>
</protein>
<evidence type="ECO:0000313" key="3">
    <source>
        <dbReference type="WBParaSite" id="HCON_00111720-00001"/>
    </source>
</evidence>
<dbReference type="Proteomes" id="UP000025227">
    <property type="component" value="Unplaced"/>
</dbReference>
<reference evidence="3" key="1">
    <citation type="submission" date="2020-12" db="UniProtKB">
        <authorList>
            <consortium name="WormBaseParasite"/>
        </authorList>
    </citation>
    <scope>IDENTIFICATION</scope>
    <source>
        <strain evidence="3">MHco3</strain>
    </source>
</reference>
<evidence type="ECO:0000256" key="1">
    <source>
        <dbReference type="SAM" id="MobiDB-lite"/>
    </source>
</evidence>
<sequence length="108" mass="12665">MTLSESDSMPHPLSIKYAKPVSDGMVMFFARKMTVSVRSVSTLRRPERGQEDAQGSDGSTRCTKEDLETVNIHPEQAFNREKWRQHIRKADSTYKRDRRQSLRIRRRL</sequence>
<keyword evidence="2" id="KW-1185">Reference proteome</keyword>
<name>A0A7I4YN34_HAECO</name>
<dbReference type="AlphaFoldDB" id="A0A7I4YN34"/>
<organism evidence="2 3">
    <name type="scientific">Haemonchus contortus</name>
    <name type="common">Barber pole worm</name>
    <dbReference type="NCBI Taxonomy" id="6289"/>
    <lineage>
        <taxon>Eukaryota</taxon>
        <taxon>Metazoa</taxon>
        <taxon>Ecdysozoa</taxon>
        <taxon>Nematoda</taxon>
        <taxon>Chromadorea</taxon>
        <taxon>Rhabditida</taxon>
        <taxon>Rhabditina</taxon>
        <taxon>Rhabditomorpha</taxon>
        <taxon>Strongyloidea</taxon>
        <taxon>Trichostrongylidae</taxon>
        <taxon>Haemonchus</taxon>
    </lineage>
</organism>
<proteinExistence type="predicted"/>
<accession>A0A7I4YN34</accession>
<dbReference type="OrthoDB" id="5848222at2759"/>
<evidence type="ECO:0000313" key="2">
    <source>
        <dbReference type="Proteomes" id="UP000025227"/>
    </source>
</evidence>
<feature type="region of interest" description="Disordered" evidence="1">
    <location>
        <begin position="39"/>
        <end position="69"/>
    </location>
</feature>
<dbReference type="WBParaSite" id="HCON_00111720-00001">
    <property type="protein sequence ID" value="HCON_00111720-00001"/>
    <property type="gene ID" value="HCON_00111720"/>
</dbReference>